<organism evidence="3 4">
    <name type="scientific">Pseudomarimonas arenosa</name>
    <dbReference type="NCBI Taxonomy" id="2774145"/>
    <lineage>
        <taxon>Bacteria</taxon>
        <taxon>Pseudomonadati</taxon>
        <taxon>Pseudomonadota</taxon>
        <taxon>Gammaproteobacteria</taxon>
        <taxon>Lysobacterales</taxon>
        <taxon>Lysobacteraceae</taxon>
        <taxon>Pseudomarimonas</taxon>
    </lineage>
</organism>
<evidence type="ECO:0000313" key="4">
    <source>
        <dbReference type="Proteomes" id="UP000613768"/>
    </source>
</evidence>
<dbReference type="InterPro" id="IPR038989">
    <property type="entry name" value="UbiJ"/>
</dbReference>
<dbReference type="InterPro" id="IPR003033">
    <property type="entry name" value="SCP2_sterol-bd_dom"/>
</dbReference>
<reference evidence="3 4" key="1">
    <citation type="submission" date="2020-09" db="EMBL/GenBank/DDBJ databases">
        <title>Pseudoxanthomonas sp. CAU 1598 isolated from sand of Yaerae Beach.</title>
        <authorList>
            <person name="Kim W."/>
        </authorList>
    </citation>
    <scope>NUCLEOTIDE SEQUENCE [LARGE SCALE GENOMIC DNA]</scope>
    <source>
        <strain evidence="3 4">CAU 1598</strain>
    </source>
</reference>
<accession>A0AAW3ZMC0</accession>
<dbReference type="Pfam" id="PF02036">
    <property type="entry name" value="SCP2"/>
    <property type="match status" value="1"/>
</dbReference>
<dbReference type="GO" id="GO:0005737">
    <property type="term" value="C:cytoplasm"/>
    <property type="evidence" value="ECO:0007669"/>
    <property type="project" value="UniProtKB-SubCell"/>
</dbReference>
<dbReference type="AlphaFoldDB" id="A0AAW3ZMC0"/>
<dbReference type="GO" id="GO:0006744">
    <property type="term" value="P:ubiquinone biosynthetic process"/>
    <property type="evidence" value="ECO:0007669"/>
    <property type="project" value="UniProtKB-UniRule"/>
</dbReference>
<comment type="similarity">
    <text evidence="1">Belongs to the UbiJ family.</text>
</comment>
<keyword evidence="1" id="KW-0963">Cytoplasm</keyword>
<dbReference type="Proteomes" id="UP000613768">
    <property type="component" value="Unassembled WGS sequence"/>
</dbReference>
<dbReference type="EMBL" id="JACYTR010000021">
    <property type="protein sequence ID" value="MBD8526332.1"/>
    <property type="molecule type" value="Genomic_DNA"/>
</dbReference>
<gene>
    <name evidence="1" type="primary">ubiJ</name>
    <name evidence="3" type="ORF">IFO71_11350</name>
</gene>
<protein>
    <recommendedName>
        <fullName evidence="1">Ubiquinone biosynthesis accessory factor UbiJ</fullName>
    </recommendedName>
</protein>
<evidence type="ECO:0000313" key="3">
    <source>
        <dbReference type="EMBL" id="MBD8526332.1"/>
    </source>
</evidence>
<keyword evidence="1" id="KW-0831">Ubiquinone biosynthesis</keyword>
<dbReference type="PANTHER" id="PTHR38693:SF1">
    <property type="entry name" value="UBIQUINONE BIOSYNTHESIS ACCESSORY FACTOR UBIJ"/>
    <property type="match status" value="1"/>
</dbReference>
<comment type="pathway">
    <text evidence="1">Cofactor biosynthesis; ubiquinone biosynthesis.</text>
</comment>
<evidence type="ECO:0000259" key="2">
    <source>
        <dbReference type="Pfam" id="PF02036"/>
    </source>
</evidence>
<proteinExistence type="inferred from homology"/>
<dbReference type="HAMAP" id="MF_02215">
    <property type="entry name" value="UbiJ"/>
    <property type="match status" value="1"/>
</dbReference>
<name>A0AAW3ZMC0_9GAMM</name>
<feature type="domain" description="SCP2" evidence="2">
    <location>
        <begin position="24"/>
        <end position="121"/>
    </location>
</feature>
<dbReference type="RefSeq" id="WP_192029754.1">
    <property type="nucleotide sequence ID" value="NZ_JACYTR010000021.1"/>
</dbReference>
<dbReference type="PANTHER" id="PTHR38693">
    <property type="entry name" value="UBIQUINONE BIOSYNTHESIS PROTEIN UBIJ"/>
    <property type="match status" value="1"/>
</dbReference>
<sequence>MNDSSTSPLRALLPIAGKALETALNRAAALDPAMSAELVALQGQSIELALEAPALALRLTVSEDGRLRVGPSEASEPALALKATLGGLLGQLLPGREQGAAVGRMRISGDAELARRLQKIAGRFDPDFEAAFAAVFGEVLGVQIAKALKAGLQRGRQEARRLAQDVSEYLVEERRDLVGSEEQKAFFDDVDELRDDVERMAARIQRLRRTRGT</sequence>
<comment type="subcellular location">
    <subcellularLocation>
        <location evidence="1">Cytoplasm</location>
    </subcellularLocation>
</comment>
<comment type="caution">
    <text evidence="3">The sequence shown here is derived from an EMBL/GenBank/DDBJ whole genome shotgun (WGS) entry which is preliminary data.</text>
</comment>
<evidence type="ECO:0000256" key="1">
    <source>
        <dbReference type="HAMAP-Rule" id="MF_02215"/>
    </source>
</evidence>
<keyword evidence="4" id="KW-1185">Reference proteome</keyword>
<comment type="function">
    <text evidence="1">Required for ubiquinone (coenzyme Q) biosynthesis. Binds hydrophobic ubiquinone biosynthetic intermediates via its SCP2 domain and is essential for the stability of the Ubi complex. May constitute a docking platform where Ubi enzymes assemble and access their SCP2-bound polyprenyl substrates.</text>
</comment>